<feature type="compositionally biased region" description="Acidic residues" evidence="1">
    <location>
        <begin position="83"/>
        <end position="94"/>
    </location>
</feature>
<comment type="caution">
    <text evidence="2">The sequence shown here is derived from an EMBL/GenBank/DDBJ whole genome shotgun (WGS) entry which is preliminary data.</text>
</comment>
<accession>A0AAE1MH81</accession>
<reference evidence="2" key="1">
    <citation type="submission" date="2023-10" db="EMBL/GenBank/DDBJ databases">
        <title>Chromosome-level genome of the transformable northern wattle, Acacia crassicarpa.</title>
        <authorList>
            <person name="Massaro I."/>
            <person name="Sinha N.R."/>
            <person name="Poethig S."/>
            <person name="Leichty A.R."/>
        </authorList>
    </citation>
    <scope>NUCLEOTIDE SEQUENCE</scope>
    <source>
        <strain evidence="2">Acra3RX</strain>
        <tissue evidence="2">Leaf</tissue>
    </source>
</reference>
<feature type="region of interest" description="Disordered" evidence="1">
    <location>
        <begin position="1"/>
        <end position="52"/>
    </location>
</feature>
<evidence type="ECO:0000313" key="3">
    <source>
        <dbReference type="Proteomes" id="UP001293593"/>
    </source>
</evidence>
<evidence type="ECO:0000256" key="1">
    <source>
        <dbReference type="SAM" id="MobiDB-lite"/>
    </source>
</evidence>
<dbReference type="EMBL" id="JAWXYG010000008">
    <property type="protein sequence ID" value="KAK4265164.1"/>
    <property type="molecule type" value="Genomic_DNA"/>
</dbReference>
<protein>
    <submittedName>
        <fullName evidence="2">Uncharacterized protein</fullName>
    </submittedName>
</protein>
<sequence length="173" mass="19243">MALVLSKKAVAHVPSSSEEDDLLNRSSKKIKNNADMSIDEEWPALGDSRKTKWTSSGISFADKLQGINSSANKEERVGCSTDASDDPLSEDSEKEECEPLCKIVEDPNRNFPSFSFSEKMKKRLYKAWNRALIVKLLGRSIGYKALLSILQSLWAKRGVISLIILEMDTSLSS</sequence>
<feature type="region of interest" description="Disordered" evidence="1">
    <location>
        <begin position="71"/>
        <end position="94"/>
    </location>
</feature>
<dbReference type="Proteomes" id="UP001293593">
    <property type="component" value="Unassembled WGS sequence"/>
</dbReference>
<keyword evidence="3" id="KW-1185">Reference proteome</keyword>
<gene>
    <name evidence="2" type="ORF">QN277_026250</name>
</gene>
<evidence type="ECO:0000313" key="2">
    <source>
        <dbReference type="EMBL" id="KAK4265164.1"/>
    </source>
</evidence>
<name>A0AAE1MH81_9FABA</name>
<organism evidence="2 3">
    <name type="scientific">Acacia crassicarpa</name>
    <name type="common">northern wattle</name>
    <dbReference type="NCBI Taxonomy" id="499986"/>
    <lineage>
        <taxon>Eukaryota</taxon>
        <taxon>Viridiplantae</taxon>
        <taxon>Streptophyta</taxon>
        <taxon>Embryophyta</taxon>
        <taxon>Tracheophyta</taxon>
        <taxon>Spermatophyta</taxon>
        <taxon>Magnoliopsida</taxon>
        <taxon>eudicotyledons</taxon>
        <taxon>Gunneridae</taxon>
        <taxon>Pentapetalae</taxon>
        <taxon>rosids</taxon>
        <taxon>fabids</taxon>
        <taxon>Fabales</taxon>
        <taxon>Fabaceae</taxon>
        <taxon>Caesalpinioideae</taxon>
        <taxon>mimosoid clade</taxon>
        <taxon>Acacieae</taxon>
        <taxon>Acacia</taxon>
    </lineage>
</organism>
<dbReference type="AlphaFoldDB" id="A0AAE1MH81"/>
<proteinExistence type="predicted"/>